<dbReference type="AlphaFoldDB" id="A0A1G9EG61"/>
<evidence type="ECO:0000259" key="4">
    <source>
        <dbReference type="SMART" id="SM00967"/>
    </source>
</evidence>
<reference evidence="5 6" key="1">
    <citation type="submission" date="2016-10" db="EMBL/GenBank/DDBJ databases">
        <authorList>
            <person name="de Groot N.N."/>
        </authorList>
    </citation>
    <scope>NUCLEOTIDE SEQUENCE [LARGE SCALE GENOMIC DNA]</scope>
    <source>
        <strain evidence="5 6">DSM 18346</strain>
    </source>
</reference>
<dbReference type="PANTHER" id="PTHR43191">
    <property type="entry name" value="RRNA METHYLTRANSFERASE 3"/>
    <property type="match status" value="1"/>
</dbReference>
<keyword evidence="3 5" id="KW-0808">Transferase</keyword>
<dbReference type="InterPro" id="IPR029064">
    <property type="entry name" value="Ribosomal_eL30-like_sf"/>
</dbReference>
<dbReference type="CDD" id="cd18095">
    <property type="entry name" value="SpoU-like_rRNA-MTase"/>
    <property type="match status" value="1"/>
</dbReference>
<protein>
    <submittedName>
        <fullName evidence="5">RNA methyltransferase, TrmH family</fullName>
    </submittedName>
</protein>
<evidence type="ECO:0000256" key="3">
    <source>
        <dbReference type="ARBA" id="ARBA00022679"/>
    </source>
</evidence>
<comment type="similarity">
    <text evidence="1">Belongs to the class IV-like SAM-binding methyltransferase superfamily. RNA methyltransferase TrmH family.</text>
</comment>
<sequence>MERDKITSQQNKIIKHVKGLQAKKNRRLHKQFVIEGIRVLEECLLHQIPIHYVFYTEDLVKLQGGGALLEKVKKDYRSYEITRELLLKISDTENPQGIIAVVSMPENNLQSIKISEDAFFVILDRVQDPGNMGTILRTAEAAGADGIILTKGCVDPYNSKTIRATMGALLHIPVIETNSNEEWINILKDNSVKLIASDLDTPKTYLDVDYKNKIAIIIGNEANGIDETLLEKADELVKIPILGKIESLNASVAAAILIYKVVEAKGL</sequence>
<dbReference type="InterPro" id="IPR029026">
    <property type="entry name" value="tRNA_m1G_MTases_N"/>
</dbReference>
<dbReference type="GO" id="GO:0008173">
    <property type="term" value="F:RNA methyltransferase activity"/>
    <property type="evidence" value="ECO:0007669"/>
    <property type="project" value="InterPro"/>
</dbReference>
<dbReference type="OrthoDB" id="9785673at2"/>
<evidence type="ECO:0000313" key="5">
    <source>
        <dbReference type="EMBL" id="SDK75106.1"/>
    </source>
</evidence>
<dbReference type="Gene3D" id="3.30.1330.30">
    <property type="match status" value="1"/>
</dbReference>
<evidence type="ECO:0000313" key="6">
    <source>
        <dbReference type="Proteomes" id="UP000198718"/>
    </source>
</evidence>
<feature type="domain" description="RNA 2-O ribose methyltransferase substrate binding" evidence="4">
    <location>
        <begin position="33"/>
        <end position="108"/>
    </location>
</feature>
<dbReference type="SMART" id="SM00967">
    <property type="entry name" value="SpoU_sub_bind"/>
    <property type="match status" value="1"/>
</dbReference>
<dbReference type="EMBL" id="FNFP01000003">
    <property type="protein sequence ID" value="SDK75106.1"/>
    <property type="molecule type" value="Genomic_DNA"/>
</dbReference>
<dbReference type="GO" id="GO:0003723">
    <property type="term" value="F:RNA binding"/>
    <property type="evidence" value="ECO:0007669"/>
    <property type="project" value="InterPro"/>
</dbReference>
<evidence type="ECO:0000256" key="1">
    <source>
        <dbReference type="ARBA" id="ARBA00007228"/>
    </source>
</evidence>
<dbReference type="InterPro" id="IPR051259">
    <property type="entry name" value="rRNA_Methyltransferase"/>
</dbReference>
<dbReference type="PANTHER" id="PTHR43191:SF2">
    <property type="entry name" value="RRNA METHYLTRANSFERASE 3, MITOCHONDRIAL"/>
    <property type="match status" value="1"/>
</dbReference>
<dbReference type="Pfam" id="PF22435">
    <property type="entry name" value="MRM3-like_sub_bind"/>
    <property type="match status" value="1"/>
</dbReference>
<dbReference type="InterPro" id="IPR013123">
    <property type="entry name" value="SpoU_subst-bd"/>
</dbReference>
<proteinExistence type="inferred from homology"/>
<dbReference type="RefSeq" id="WP_090553500.1">
    <property type="nucleotide sequence ID" value="NZ_FNFP01000003.1"/>
</dbReference>
<dbReference type="InterPro" id="IPR053888">
    <property type="entry name" value="MRM3-like_sub_bind"/>
</dbReference>
<accession>A0A1G9EG61</accession>
<evidence type="ECO:0000256" key="2">
    <source>
        <dbReference type="ARBA" id="ARBA00022603"/>
    </source>
</evidence>
<keyword evidence="2 5" id="KW-0489">Methyltransferase</keyword>
<organism evidence="5 6">
    <name type="scientific">Natronincola ferrireducens</name>
    <dbReference type="NCBI Taxonomy" id="393762"/>
    <lineage>
        <taxon>Bacteria</taxon>
        <taxon>Bacillati</taxon>
        <taxon>Bacillota</taxon>
        <taxon>Clostridia</taxon>
        <taxon>Peptostreptococcales</taxon>
        <taxon>Natronincolaceae</taxon>
        <taxon>Natronincola</taxon>
    </lineage>
</organism>
<dbReference type="Pfam" id="PF00588">
    <property type="entry name" value="SpoU_methylase"/>
    <property type="match status" value="1"/>
</dbReference>
<gene>
    <name evidence="5" type="ORF">SAMN05660472_01956</name>
</gene>
<keyword evidence="6" id="KW-1185">Reference proteome</keyword>
<dbReference type="STRING" id="393762.SAMN05660472_01956"/>
<name>A0A1G9EG61_9FIRM</name>
<dbReference type="GO" id="GO:0006396">
    <property type="term" value="P:RNA processing"/>
    <property type="evidence" value="ECO:0007669"/>
    <property type="project" value="InterPro"/>
</dbReference>
<dbReference type="SUPFAM" id="SSF75217">
    <property type="entry name" value="alpha/beta knot"/>
    <property type="match status" value="1"/>
</dbReference>
<dbReference type="InterPro" id="IPR029028">
    <property type="entry name" value="Alpha/beta_knot_MTases"/>
</dbReference>
<dbReference type="SUPFAM" id="SSF55315">
    <property type="entry name" value="L30e-like"/>
    <property type="match status" value="1"/>
</dbReference>
<dbReference type="GO" id="GO:0032259">
    <property type="term" value="P:methylation"/>
    <property type="evidence" value="ECO:0007669"/>
    <property type="project" value="UniProtKB-KW"/>
</dbReference>
<dbReference type="Gene3D" id="3.40.1280.10">
    <property type="match status" value="1"/>
</dbReference>
<dbReference type="GO" id="GO:0005737">
    <property type="term" value="C:cytoplasm"/>
    <property type="evidence" value="ECO:0007669"/>
    <property type="project" value="UniProtKB-ARBA"/>
</dbReference>
<dbReference type="InterPro" id="IPR001537">
    <property type="entry name" value="SpoU_MeTrfase"/>
</dbReference>
<dbReference type="Proteomes" id="UP000198718">
    <property type="component" value="Unassembled WGS sequence"/>
</dbReference>